<dbReference type="PRINTS" id="PR00463">
    <property type="entry name" value="EP450I"/>
</dbReference>
<dbReference type="GO" id="GO:0016705">
    <property type="term" value="F:oxidoreductase activity, acting on paired donors, with incorporation or reduction of molecular oxygen"/>
    <property type="evidence" value="ECO:0007669"/>
    <property type="project" value="InterPro"/>
</dbReference>
<dbReference type="InterPro" id="IPR050121">
    <property type="entry name" value="Cytochrome_P450_monoxygenase"/>
</dbReference>
<dbReference type="PRINTS" id="PR00385">
    <property type="entry name" value="P450"/>
</dbReference>
<keyword evidence="8" id="KW-1185">Reference proteome</keyword>
<accession>A0A9N9PWV0</accession>
<dbReference type="OrthoDB" id="1470350at2759"/>
<sequence length="438" mass="49473">APLTLVCLKLLFSWFFILNPIRLLFFHPLSKLAGPKTWAVTRWSVSRAIISGKSHDIILDLHKKYGPMVRIAPDDLAFQSISAWTDIGGHRRNGLAEMRKQPVFNETFKDNLLGVGPREDHSRMRRILSRGFAASTLQRQEPFLNSYVDKLISELSKRCDDGKALISIETWYSFIAFDIIVPKGLSKRVKDNEQLNDAKIQRRRAVGTERPDFMTAMIGNGENGESLSEAEITSNCPALMLGGAETISSSLSGTTYYLATNPLALVKAVNEVRSAFPREEQITLPATGQLKYLNAVLTESLRMFPPFSGASPRVVPSGGATIAGQFIPENTVVGIWHWSMSRSPRYFLHPDEFHPERWLDDPRFKNDQKQAYQPFAVGPRNCIGMNLAYAELRLVIARVLWNFDLQLDECCSNWVDDCPEYFGWEKVPLLVRLAPVQR</sequence>
<dbReference type="PANTHER" id="PTHR24305">
    <property type="entry name" value="CYTOCHROME P450"/>
    <property type="match status" value="1"/>
</dbReference>
<dbReference type="SUPFAM" id="SSF48264">
    <property type="entry name" value="Cytochrome P450"/>
    <property type="match status" value="1"/>
</dbReference>
<dbReference type="Gene3D" id="1.10.630.10">
    <property type="entry name" value="Cytochrome P450"/>
    <property type="match status" value="2"/>
</dbReference>
<dbReference type="CDD" id="cd11058">
    <property type="entry name" value="CYP60B-like"/>
    <property type="match status" value="1"/>
</dbReference>
<keyword evidence="5 6" id="KW-0408">Iron</keyword>
<dbReference type="InterPro" id="IPR002401">
    <property type="entry name" value="Cyt_P450_E_grp-I"/>
</dbReference>
<evidence type="ECO:0000256" key="2">
    <source>
        <dbReference type="ARBA" id="ARBA00010617"/>
    </source>
</evidence>
<evidence type="ECO:0000256" key="1">
    <source>
        <dbReference type="ARBA" id="ARBA00001971"/>
    </source>
</evidence>
<proteinExistence type="inferred from homology"/>
<evidence type="ECO:0000256" key="4">
    <source>
        <dbReference type="ARBA" id="ARBA00022723"/>
    </source>
</evidence>
<dbReference type="Proteomes" id="UP000701801">
    <property type="component" value="Unassembled WGS sequence"/>
</dbReference>
<feature type="binding site" description="axial binding residue" evidence="6">
    <location>
        <position position="382"/>
    </location>
    <ligand>
        <name>heme</name>
        <dbReference type="ChEBI" id="CHEBI:30413"/>
    </ligand>
    <ligandPart>
        <name>Fe</name>
        <dbReference type="ChEBI" id="CHEBI:18248"/>
    </ligandPart>
</feature>
<dbReference type="AlphaFoldDB" id="A0A9N9PWV0"/>
<reference evidence="7" key="1">
    <citation type="submission" date="2021-07" db="EMBL/GenBank/DDBJ databases">
        <authorList>
            <person name="Durling M."/>
        </authorList>
    </citation>
    <scope>NUCLEOTIDE SEQUENCE</scope>
</reference>
<dbReference type="PANTHER" id="PTHR24305:SF210">
    <property type="entry name" value="CYTOCHROME P450 MONOOXYGENASE ASQL-RELATED"/>
    <property type="match status" value="1"/>
</dbReference>
<evidence type="ECO:0008006" key="9">
    <source>
        <dbReference type="Google" id="ProtNLM"/>
    </source>
</evidence>
<evidence type="ECO:0000256" key="5">
    <source>
        <dbReference type="ARBA" id="ARBA00023004"/>
    </source>
</evidence>
<organism evidence="7 8">
    <name type="scientific">Hymenoscyphus albidus</name>
    <dbReference type="NCBI Taxonomy" id="595503"/>
    <lineage>
        <taxon>Eukaryota</taxon>
        <taxon>Fungi</taxon>
        <taxon>Dikarya</taxon>
        <taxon>Ascomycota</taxon>
        <taxon>Pezizomycotina</taxon>
        <taxon>Leotiomycetes</taxon>
        <taxon>Helotiales</taxon>
        <taxon>Helotiaceae</taxon>
        <taxon>Hymenoscyphus</taxon>
    </lineage>
</organism>
<dbReference type="InterPro" id="IPR036396">
    <property type="entry name" value="Cyt_P450_sf"/>
</dbReference>
<dbReference type="GO" id="GO:0005506">
    <property type="term" value="F:iron ion binding"/>
    <property type="evidence" value="ECO:0007669"/>
    <property type="project" value="InterPro"/>
</dbReference>
<evidence type="ECO:0000313" key="8">
    <source>
        <dbReference type="Proteomes" id="UP000701801"/>
    </source>
</evidence>
<keyword evidence="3 6" id="KW-0349">Heme</keyword>
<evidence type="ECO:0000256" key="6">
    <source>
        <dbReference type="PIRSR" id="PIRSR602401-1"/>
    </source>
</evidence>
<dbReference type="GO" id="GO:0020037">
    <property type="term" value="F:heme binding"/>
    <property type="evidence" value="ECO:0007669"/>
    <property type="project" value="InterPro"/>
</dbReference>
<keyword evidence="4 6" id="KW-0479">Metal-binding</keyword>
<dbReference type="Pfam" id="PF00067">
    <property type="entry name" value="p450"/>
    <property type="match status" value="2"/>
</dbReference>
<gene>
    <name evidence="7" type="ORF">HYALB_00005278</name>
</gene>
<comment type="caution">
    <text evidence="7">The sequence shown here is derived from an EMBL/GenBank/DDBJ whole genome shotgun (WGS) entry which is preliminary data.</text>
</comment>
<evidence type="ECO:0000256" key="3">
    <source>
        <dbReference type="ARBA" id="ARBA00022617"/>
    </source>
</evidence>
<dbReference type="EMBL" id="CAJVRM010000006">
    <property type="protein sequence ID" value="CAG8971040.1"/>
    <property type="molecule type" value="Genomic_DNA"/>
</dbReference>
<comment type="similarity">
    <text evidence="2">Belongs to the cytochrome P450 family.</text>
</comment>
<dbReference type="InterPro" id="IPR001128">
    <property type="entry name" value="Cyt_P450"/>
</dbReference>
<protein>
    <recommendedName>
        <fullName evidence="9">Cytochrome P450</fullName>
    </recommendedName>
</protein>
<comment type="cofactor">
    <cofactor evidence="1 6">
        <name>heme</name>
        <dbReference type="ChEBI" id="CHEBI:30413"/>
    </cofactor>
</comment>
<dbReference type="GO" id="GO:0004497">
    <property type="term" value="F:monooxygenase activity"/>
    <property type="evidence" value="ECO:0007669"/>
    <property type="project" value="InterPro"/>
</dbReference>
<evidence type="ECO:0000313" key="7">
    <source>
        <dbReference type="EMBL" id="CAG8971040.1"/>
    </source>
</evidence>
<name>A0A9N9PWV0_9HELO</name>
<feature type="non-terminal residue" evidence="7">
    <location>
        <position position="1"/>
    </location>
</feature>